<keyword evidence="10" id="KW-0325">Glycoprotein</keyword>
<feature type="transmembrane region" description="Helical" evidence="13">
    <location>
        <begin position="20"/>
        <end position="41"/>
    </location>
</feature>
<dbReference type="AlphaFoldDB" id="A0A2G9RAT7"/>
<dbReference type="PANTHER" id="PTHR28552:SF1">
    <property type="entry name" value="SHADOW OF PRION PROTEIN"/>
    <property type="match status" value="1"/>
</dbReference>
<evidence type="ECO:0000256" key="3">
    <source>
        <dbReference type="ARBA" id="ARBA00014397"/>
    </source>
</evidence>
<name>A0A2G9RAT7_AQUCT</name>
<comment type="subcellular location">
    <subcellularLocation>
        <location evidence="1">Cell membrane</location>
        <topology evidence="1">Lipid-anchor</topology>
        <topology evidence="1">GPI-anchor</topology>
    </subcellularLocation>
</comment>
<dbReference type="Pfam" id="PF14999">
    <property type="entry name" value="Shadoo"/>
    <property type="match status" value="1"/>
</dbReference>
<evidence type="ECO:0000256" key="7">
    <source>
        <dbReference type="ARBA" id="ARBA00022729"/>
    </source>
</evidence>
<evidence type="ECO:0000256" key="8">
    <source>
        <dbReference type="ARBA" id="ARBA00023087"/>
    </source>
</evidence>
<evidence type="ECO:0000313" key="14">
    <source>
        <dbReference type="EMBL" id="PIO24987.1"/>
    </source>
</evidence>
<dbReference type="GO" id="GO:0098552">
    <property type="term" value="C:side of membrane"/>
    <property type="evidence" value="ECO:0007669"/>
    <property type="project" value="UniProtKB-KW"/>
</dbReference>
<keyword evidence="13" id="KW-0812">Transmembrane</keyword>
<evidence type="ECO:0000256" key="10">
    <source>
        <dbReference type="ARBA" id="ARBA00023180"/>
    </source>
</evidence>
<organism evidence="14 15">
    <name type="scientific">Aquarana catesbeiana</name>
    <name type="common">American bullfrog</name>
    <name type="synonym">Rana catesbeiana</name>
    <dbReference type="NCBI Taxonomy" id="8400"/>
    <lineage>
        <taxon>Eukaryota</taxon>
        <taxon>Metazoa</taxon>
        <taxon>Chordata</taxon>
        <taxon>Craniata</taxon>
        <taxon>Vertebrata</taxon>
        <taxon>Euteleostomi</taxon>
        <taxon>Amphibia</taxon>
        <taxon>Batrachia</taxon>
        <taxon>Anura</taxon>
        <taxon>Neobatrachia</taxon>
        <taxon>Ranoidea</taxon>
        <taxon>Ranidae</taxon>
        <taxon>Aquarana</taxon>
    </lineage>
</organism>
<feature type="non-terminal residue" evidence="14">
    <location>
        <position position="1"/>
    </location>
</feature>
<dbReference type="PANTHER" id="PTHR28552">
    <property type="entry name" value="SHADOW OF PRION PROTEIN"/>
    <property type="match status" value="1"/>
</dbReference>
<protein>
    <recommendedName>
        <fullName evidence="3">Shadow of prion protein</fullName>
    </recommendedName>
</protein>
<dbReference type="GO" id="GO:0005634">
    <property type="term" value="C:nucleus"/>
    <property type="evidence" value="ECO:0007669"/>
    <property type="project" value="TreeGrafter"/>
</dbReference>
<evidence type="ECO:0000256" key="2">
    <source>
        <dbReference type="ARBA" id="ARBA00008311"/>
    </source>
</evidence>
<comment type="similarity">
    <text evidence="2">Belongs to the SPRN family.</text>
</comment>
<evidence type="ECO:0000256" key="6">
    <source>
        <dbReference type="ARBA" id="ARBA00022678"/>
    </source>
</evidence>
<evidence type="ECO:0000256" key="4">
    <source>
        <dbReference type="ARBA" id="ARBA00022475"/>
    </source>
</evidence>
<keyword evidence="4" id="KW-1003">Cell membrane</keyword>
<evidence type="ECO:0000256" key="13">
    <source>
        <dbReference type="SAM" id="Phobius"/>
    </source>
</evidence>
<evidence type="ECO:0000256" key="9">
    <source>
        <dbReference type="ARBA" id="ARBA00023136"/>
    </source>
</evidence>
<evidence type="ECO:0000256" key="12">
    <source>
        <dbReference type="SAM" id="MobiDB-lite"/>
    </source>
</evidence>
<keyword evidence="7" id="KW-0732">Signal</keyword>
<keyword evidence="9 13" id="KW-0472">Membrane</keyword>
<keyword evidence="11" id="KW-0449">Lipoprotein</keyword>
<feature type="compositionally biased region" description="Gly residues" evidence="12">
    <location>
        <begin position="49"/>
        <end position="59"/>
    </location>
</feature>
<keyword evidence="6" id="KW-0640">Prion</keyword>
<dbReference type="EMBL" id="KV946545">
    <property type="protein sequence ID" value="PIO24987.1"/>
    <property type="molecule type" value="Genomic_DNA"/>
</dbReference>
<gene>
    <name evidence="14" type="ORF">AB205_0026140</name>
</gene>
<dbReference type="InterPro" id="IPR029238">
    <property type="entry name" value="Shadoo"/>
</dbReference>
<accession>A0A2G9RAT7</accession>
<evidence type="ECO:0000313" key="15">
    <source>
        <dbReference type="Proteomes" id="UP000228934"/>
    </source>
</evidence>
<keyword evidence="5" id="KW-0336">GPI-anchor</keyword>
<keyword evidence="13" id="KW-1133">Transmembrane helix</keyword>
<keyword evidence="8" id="KW-0034">Amyloid</keyword>
<dbReference type="GO" id="GO:0003676">
    <property type="term" value="F:nucleic acid binding"/>
    <property type="evidence" value="ECO:0007669"/>
    <property type="project" value="TreeGrafter"/>
</dbReference>
<dbReference type="GO" id="GO:0006606">
    <property type="term" value="P:protein import into nucleus"/>
    <property type="evidence" value="ECO:0007669"/>
    <property type="project" value="TreeGrafter"/>
</dbReference>
<proteinExistence type="inferred from homology"/>
<evidence type="ECO:0000256" key="1">
    <source>
        <dbReference type="ARBA" id="ARBA00004609"/>
    </source>
</evidence>
<reference evidence="15" key="1">
    <citation type="journal article" date="2017" name="Nat. Commun.">
        <title>The North American bullfrog draft genome provides insight into hormonal regulation of long noncoding RNA.</title>
        <authorList>
            <person name="Hammond S.A."/>
            <person name="Warren R.L."/>
            <person name="Vandervalk B.P."/>
            <person name="Kucuk E."/>
            <person name="Khan H."/>
            <person name="Gibb E.A."/>
            <person name="Pandoh P."/>
            <person name="Kirk H."/>
            <person name="Zhao Y."/>
            <person name="Jones M."/>
            <person name="Mungall A.J."/>
            <person name="Coope R."/>
            <person name="Pleasance S."/>
            <person name="Moore R.A."/>
            <person name="Holt R.A."/>
            <person name="Round J.M."/>
            <person name="Ohora S."/>
            <person name="Walle B.V."/>
            <person name="Veldhoen N."/>
            <person name="Helbing C.C."/>
            <person name="Birol I."/>
        </authorList>
    </citation>
    <scope>NUCLEOTIDE SEQUENCE [LARGE SCALE GENOMIC DNA]</scope>
</reference>
<dbReference type="Proteomes" id="UP000228934">
    <property type="component" value="Unassembled WGS sequence"/>
</dbReference>
<feature type="region of interest" description="Disordered" evidence="12">
    <location>
        <begin position="47"/>
        <end position="72"/>
    </location>
</feature>
<evidence type="ECO:0000256" key="5">
    <source>
        <dbReference type="ARBA" id="ARBA00022622"/>
    </source>
</evidence>
<sequence>IILFAVSNLYVQNFYALFPSYLKMRISSALCWSVLLLVALLTQNVTAKGGRGGARGGARGSSRGTSRVRAKSSSRYGSFRVATGAAAAGAVAGAAAGMAGRRRWRYDDSSEDRVQGGNRTDEGIYSYRAWTSDAKTLSASLAITLTPLFTTKRESPCLSENVCKMDTGLSKKQFEKFQQKI</sequence>
<dbReference type="OrthoDB" id="9908581at2759"/>
<keyword evidence="15" id="KW-1185">Reference proteome</keyword>
<dbReference type="GO" id="GO:0005886">
    <property type="term" value="C:plasma membrane"/>
    <property type="evidence" value="ECO:0007669"/>
    <property type="project" value="UniProtKB-SubCell"/>
</dbReference>
<evidence type="ECO:0000256" key="11">
    <source>
        <dbReference type="ARBA" id="ARBA00023288"/>
    </source>
</evidence>
<feature type="non-terminal residue" evidence="14">
    <location>
        <position position="181"/>
    </location>
</feature>